<keyword evidence="5" id="KW-0411">Iron-sulfur</keyword>
<reference evidence="6" key="1">
    <citation type="submission" date="2018-05" db="EMBL/GenBank/DDBJ databases">
        <authorList>
            <person name="Lanie J.A."/>
            <person name="Ng W.-L."/>
            <person name="Kazmierczak K.M."/>
            <person name="Andrzejewski T.M."/>
            <person name="Davidsen T.M."/>
            <person name="Wayne K.J."/>
            <person name="Tettelin H."/>
            <person name="Glass J.I."/>
            <person name="Rusch D."/>
            <person name="Podicherti R."/>
            <person name="Tsui H.-C.T."/>
            <person name="Winkler M.E."/>
        </authorList>
    </citation>
    <scope>NUCLEOTIDE SEQUENCE</scope>
</reference>
<evidence type="ECO:0000256" key="5">
    <source>
        <dbReference type="ARBA" id="ARBA00023014"/>
    </source>
</evidence>
<proteinExistence type="inferred from homology"/>
<dbReference type="SUPFAM" id="SSF52540">
    <property type="entry name" value="P-loop containing nucleoside triphosphate hydrolases"/>
    <property type="match status" value="1"/>
</dbReference>
<dbReference type="HAMAP" id="MF_02040">
    <property type="entry name" value="Mrp_NBP35"/>
    <property type="match status" value="1"/>
</dbReference>
<sequence length="266" mass="29123">MVDKKVGLSDTMKAKTEPKSFKKNPINGTKFTIAISSAKGGVGKSTFATNLALALKNIGCKVGLLDADIYGPSLPKLFSINEKPESDGQTLKPIIKYDIQCMSIGFLTEEQTPMIWRGPMVTSAIKTFTQKVGWKDLDFIIVDMPPGTGDAQLTFAQEINMDGVIIISTPQEIALQDVKRGIRMFEKLKVKIIGLIDNMSHFTGDDGKKYAIFGEGGVKKTAEEFEKEFLGEIPINSEVGKQGDLGIPIVESKPDHEISKVYLEFA</sequence>
<dbReference type="InterPro" id="IPR019591">
    <property type="entry name" value="Mrp/NBP35_ATP-bd"/>
</dbReference>
<dbReference type="Gene3D" id="3.40.50.300">
    <property type="entry name" value="P-loop containing nucleotide triphosphate hydrolases"/>
    <property type="match status" value="1"/>
</dbReference>
<evidence type="ECO:0000256" key="4">
    <source>
        <dbReference type="ARBA" id="ARBA00023004"/>
    </source>
</evidence>
<dbReference type="PANTHER" id="PTHR42961:SF2">
    <property type="entry name" value="IRON-SULFUR PROTEIN NUBPL"/>
    <property type="match status" value="1"/>
</dbReference>
<dbReference type="GO" id="GO:0140663">
    <property type="term" value="F:ATP-dependent FeS chaperone activity"/>
    <property type="evidence" value="ECO:0007669"/>
    <property type="project" value="InterPro"/>
</dbReference>
<evidence type="ECO:0000256" key="3">
    <source>
        <dbReference type="ARBA" id="ARBA00022840"/>
    </source>
</evidence>
<dbReference type="InterPro" id="IPR027417">
    <property type="entry name" value="P-loop_NTPase"/>
</dbReference>
<name>A0A382CH09_9ZZZZ</name>
<keyword evidence="3" id="KW-0067">ATP-binding</keyword>
<dbReference type="GO" id="GO:0016226">
    <property type="term" value="P:iron-sulfur cluster assembly"/>
    <property type="evidence" value="ECO:0007669"/>
    <property type="project" value="InterPro"/>
</dbReference>
<dbReference type="PANTHER" id="PTHR42961">
    <property type="entry name" value="IRON-SULFUR PROTEIN NUBPL"/>
    <property type="match status" value="1"/>
</dbReference>
<evidence type="ECO:0000313" key="6">
    <source>
        <dbReference type="EMBL" id="SVB24617.1"/>
    </source>
</evidence>
<dbReference type="InterPro" id="IPR033756">
    <property type="entry name" value="YlxH/NBP35"/>
</dbReference>
<dbReference type="GO" id="GO:0051539">
    <property type="term" value="F:4 iron, 4 sulfur cluster binding"/>
    <property type="evidence" value="ECO:0007669"/>
    <property type="project" value="TreeGrafter"/>
</dbReference>
<dbReference type="InterPro" id="IPR044304">
    <property type="entry name" value="NUBPL-like"/>
</dbReference>
<dbReference type="CDD" id="cd02037">
    <property type="entry name" value="Mrp_NBP35"/>
    <property type="match status" value="1"/>
</dbReference>
<keyword evidence="2" id="KW-0547">Nucleotide-binding</keyword>
<evidence type="ECO:0000256" key="1">
    <source>
        <dbReference type="ARBA" id="ARBA00022723"/>
    </source>
</evidence>
<protein>
    <recommendedName>
        <fullName evidence="7">MIP18 family-like domain-containing protein</fullName>
    </recommendedName>
</protein>
<dbReference type="GO" id="GO:0046872">
    <property type="term" value="F:metal ion binding"/>
    <property type="evidence" value="ECO:0007669"/>
    <property type="project" value="UniProtKB-KW"/>
</dbReference>
<evidence type="ECO:0000256" key="2">
    <source>
        <dbReference type="ARBA" id="ARBA00022741"/>
    </source>
</evidence>
<evidence type="ECO:0008006" key="7">
    <source>
        <dbReference type="Google" id="ProtNLM"/>
    </source>
</evidence>
<dbReference type="InterPro" id="IPR000808">
    <property type="entry name" value="Mrp-like_CS"/>
</dbReference>
<gene>
    <name evidence="6" type="ORF">METZ01_LOCUS177471</name>
</gene>
<keyword evidence="1" id="KW-0479">Metal-binding</keyword>
<dbReference type="AlphaFoldDB" id="A0A382CH09"/>
<dbReference type="GO" id="GO:0005524">
    <property type="term" value="F:ATP binding"/>
    <property type="evidence" value="ECO:0007669"/>
    <property type="project" value="UniProtKB-KW"/>
</dbReference>
<accession>A0A382CH09</accession>
<dbReference type="FunFam" id="3.40.50.300:FF:001119">
    <property type="entry name" value="Iron-sulfur cluster carrier protein"/>
    <property type="match status" value="1"/>
</dbReference>
<feature type="non-terminal residue" evidence="6">
    <location>
        <position position="1"/>
    </location>
</feature>
<feature type="non-terminal residue" evidence="6">
    <location>
        <position position="266"/>
    </location>
</feature>
<dbReference type="EMBL" id="UINC01034178">
    <property type="protein sequence ID" value="SVB24617.1"/>
    <property type="molecule type" value="Genomic_DNA"/>
</dbReference>
<dbReference type="PROSITE" id="PS01215">
    <property type="entry name" value="MRP"/>
    <property type="match status" value="1"/>
</dbReference>
<dbReference type="Pfam" id="PF10609">
    <property type="entry name" value="ParA"/>
    <property type="match status" value="1"/>
</dbReference>
<keyword evidence="4" id="KW-0408">Iron</keyword>
<organism evidence="6">
    <name type="scientific">marine metagenome</name>
    <dbReference type="NCBI Taxonomy" id="408172"/>
    <lineage>
        <taxon>unclassified sequences</taxon>
        <taxon>metagenomes</taxon>
        <taxon>ecological metagenomes</taxon>
    </lineage>
</organism>